<gene>
    <name evidence="6" type="primary">mdh</name>
    <name evidence="12" type="ORF">AN277_0210225</name>
    <name evidence="13" type="ORF">I6G21_08300</name>
</gene>
<name>A0A199NQT3_9MICC</name>
<dbReference type="Proteomes" id="UP000594975">
    <property type="component" value="Chromosome"/>
</dbReference>
<reference evidence="13 15" key="4">
    <citation type="submission" date="2020-12" db="EMBL/GenBank/DDBJ databases">
        <title>FDA dAtabase for Regulatory Grade micrObial Sequences (FDA-ARGOS): Supporting development and validation of Infectious Disease Dx tests.</title>
        <authorList>
            <person name="Sproer C."/>
            <person name="Gronow S."/>
            <person name="Severitt S."/>
            <person name="Schroder I."/>
            <person name="Tallon L."/>
            <person name="Sadzewicz L."/>
            <person name="Zhao X."/>
            <person name="Boylan J."/>
            <person name="Ott S."/>
            <person name="Bowen H."/>
            <person name="Vavikolanu K."/>
            <person name="Mehta A."/>
            <person name="Aluvathingal J."/>
            <person name="Nadendla S."/>
            <person name="Lowell S."/>
            <person name="Myers T."/>
            <person name="Yan Y."/>
            <person name="Sichtig H."/>
        </authorList>
    </citation>
    <scope>NUCLEOTIDE SEQUENCE [LARGE SCALE GENOMIC DNA]</scope>
    <source>
        <strain evidence="13 15">FDAARGOS_864</strain>
    </source>
</reference>
<feature type="binding site" evidence="6 8">
    <location>
        <position position="99"/>
    </location>
    <ligand>
        <name>substrate</name>
    </ligand>
</feature>
<evidence type="ECO:0000256" key="3">
    <source>
        <dbReference type="ARBA" id="ARBA00020382"/>
    </source>
</evidence>
<dbReference type="EMBL" id="LJBJ02000033">
    <property type="protein sequence ID" value="OAX51190.1"/>
    <property type="molecule type" value="Genomic_DNA"/>
</dbReference>
<dbReference type="Proteomes" id="UP000053171">
    <property type="component" value="Unassembled WGS sequence"/>
</dbReference>
<dbReference type="PANTHER" id="PTHR23382">
    <property type="entry name" value="MALATE DEHYDROGENASE"/>
    <property type="match status" value="1"/>
</dbReference>
<keyword evidence="4 6" id="KW-0560">Oxidoreductase</keyword>
<dbReference type="Pfam" id="PF02866">
    <property type="entry name" value="Ldh_1_C"/>
    <property type="match status" value="1"/>
</dbReference>
<evidence type="ECO:0000313" key="12">
    <source>
        <dbReference type="EMBL" id="OAX51190.1"/>
    </source>
</evidence>
<feature type="binding site" evidence="6 9">
    <location>
        <position position="106"/>
    </location>
    <ligand>
        <name>NAD(+)</name>
        <dbReference type="ChEBI" id="CHEBI:57540"/>
    </ligand>
</feature>
<dbReference type="FunFam" id="3.90.110.10:FF:000002">
    <property type="entry name" value="Malate dehydrogenase"/>
    <property type="match status" value="1"/>
</dbReference>
<dbReference type="PIRSF" id="PIRSF000102">
    <property type="entry name" value="Lac_mal_DH"/>
    <property type="match status" value="1"/>
</dbReference>
<dbReference type="InterPro" id="IPR015955">
    <property type="entry name" value="Lactate_DH/Glyco_Ohase_4_C"/>
</dbReference>
<evidence type="ECO:0000259" key="11">
    <source>
        <dbReference type="Pfam" id="PF02866"/>
    </source>
</evidence>
<evidence type="ECO:0000256" key="9">
    <source>
        <dbReference type="PIRSR" id="PIRSR000102-3"/>
    </source>
</evidence>
<dbReference type="CDD" id="cd01338">
    <property type="entry name" value="MDH_chloroplast-like"/>
    <property type="match status" value="1"/>
</dbReference>
<evidence type="ECO:0000313" key="14">
    <source>
        <dbReference type="Proteomes" id="UP000053171"/>
    </source>
</evidence>
<comment type="function">
    <text evidence="6">Catalyzes the reversible oxidation of malate to oxaloacetate.</text>
</comment>
<dbReference type="GO" id="GO:0006099">
    <property type="term" value="P:tricarboxylic acid cycle"/>
    <property type="evidence" value="ECO:0007669"/>
    <property type="project" value="UniProtKB-UniRule"/>
</dbReference>
<dbReference type="InterPro" id="IPR022383">
    <property type="entry name" value="Lactate/malate_DH_C"/>
</dbReference>
<comment type="catalytic activity">
    <reaction evidence="6">
        <text>(S)-malate + NAD(+) = oxaloacetate + NADH + H(+)</text>
        <dbReference type="Rhea" id="RHEA:21432"/>
        <dbReference type="ChEBI" id="CHEBI:15378"/>
        <dbReference type="ChEBI" id="CHEBI:15589"/>
        <dbReference type="ChEBI" id="CHEBI:16452"/>
        <dbReference type="ChEBI" id="CHEBI:57540"/>
        <dbReference type="ChEBI" id="CHEBI:57945"/>
        <dbReference type="EC" id="1.1.1.37"/>
    </reaction>
</comment>
<feature type="domain" description="Lactate/malate dehydrogenase C-terminal" evidence="11">
    <location>
        <begin position="158"/>
        <end position="326"/>
    </location>
</feature>
<feature type="domain" description="Lactate/malate dehydrogenase N-terminal" evidence="10">
    <location>
        <begin position="7"/>
        <end position="145"/>
    </location>
</feature>
<reference evidence="12 14" key="3">
    <citation type="submission" date="2016-06" db="EMBL/GenBank/DDBJ databases">
        <title>Identification of putative biosynthetic pathways for the production of bioactive secondary metabolites by the marine actinomycete Kocuria kristinae RUTW2-3.</title>
        <authorList>
            <person name="Waterworth S.C."/>
            <person name="Walmsley T.A."/>
            <person name="Matongo T."/>
            <person name="Davies-Coleman M.T."/>
            <person name="Dorrington R.A."/>
        </authorList>
    </citation>
    <scope>NUCLEOTIDE SEQUENCE [LARGE SCALE GENOMIC DNA]</scope>
    <source>
        <strain evidence="14">RuSp02-3</strain>
        <strain evidence="12">RUTW2-3</strain>
    </source>
</reference>
<reference evidence="12" key="2">
    <citation type="submission" date="2016-04" db="EMBL/GenBank/DDBJ databases">
        <authorList>
            <person name="Evans L.H."/>
            <person name="Alamgir A."/>
            <person name="Owens N."/>
            <person name="Weber N.D."/>
            <person name="Virtaneva K."/>
            <person name="Barbian K."/>
            <person name="Babar A."/>
            <person name="Rosenke K."/>
        </authorList>
    </citation>
    <scope>NUCLEOTIDE SEQUENCE [LARGE SCALE GENOMIC DNA]</scope>
    <source>
        <strain evidence="12">RUTW2-3</strain>
    </source>
</reference>
<feature type="binding site" evidence="6 8">
    <location>
        <position position="132"/>
    </location>
    <ligand>
        <name>substrate</name>
    </ligand>
</feature>
<evidence type="ECO:0000256" key="7">
    <source>
        <dbReference type="PIRSR" id="PIRSR000102-1"/>
    </source>
</evidence>
<sequence>MRRDPVTVTVTGAAGQIGYAILFRIAAGEMLGPDQPVRLKLLEIPAALPAAEGTAMELADCAFGLLDSVEITDDPEVAFDGANLALLIGSAPRRPGMDRGDLLSFNAAIFAEQGRAINAAAAEDVRVAVVGNPANTNALIAASHAPDVPLGRFTALSRLDHLRAEAQLAEAAGAPVRDVSRVIIWGNHSGTQVPDLDHARIGGRGAREVLTERGLGQEWITETFMPTVAMRGHAIIAARGGSSVASAAHATLRHVRDWVHGTPEGTWTSMCVPSDGSYGVEPGVISSAPVICSAGGWRVVPDLEMSEDITTRLEASVRELRAERQAVQDLGLLGPRTR</sequence>
<accession>A0A199NQT3</accession>
<dbReference type="InterPro" id="IPR001557">
    <property type="entry name" value="L-lactate/malate_DH"/>
</dbReference>
<keyword evidence="5 6" id="KW-0520">NAD</keyword>
<proteinExistence type="inferred from homology"/>
<dbReference type="NCBIfam" id="TIGR01759">
    <property type="entry name" value="MalateDH-SF1"/>
    <property type="match status" value="1"/>
</dbReference>
<evidence type="ECO:0000313" key="13">
    <source>
        <dbReference type="EMBL" id="QPT54744.1"/>
    </source>
</evidence>
<feature type="binding site" evidence="6 9">
    <location>
        <begin position="130"/>
        <end position="132"/>
    </location>
    <ligand>
        <name>NAD(+)</name>
        <dbReference type="ChEBI" id="CHEBI:57540"/>
    </ligand>
</feature>
<dbReference type="Gene3D" id="3.40.50.720">
    <property type="entry name" value="NAD(P)-binding Rossmann-like Domain"/>
    <property type="match status" value="1"/>
</dbReference>
<dbReference type="SUPFAM" id="SSF56327">
    <property type="entry name" value="LDH C-terminal domain-like"/>
    <property type="match status" value="1"/>
</dbReference>
<dbReference type="NCBIfam" id="NF003916">
    <property type="entry name" value="PRK05442.1"/>
    <property type="match status" value="1"/>
</dbReference>
<feature type="binding site" evidence="6 8">
    <location>
        <position position="93"/>
    </location>
    <ligand>
        <name>substrate</name>
    </ligand>
</feature>
<feature type="active site" description="Proton acceptor" evidence="6 7">
    <location>
        <position position="188"/>
    </location>
</feature>
<dbReference type="EC" id="1.1.1.37" evidence="2 6"/>
<evidence type="ECO:0000256" key="2">
    <source>
        <dbReference type="ARBA" id="ARBA00012995"/>
    </source>
</evidence>
<dbReference type="GO" id="GO:0030060">
    <property type="term" value="F:L-malate dehydrogenase (NAD+) activity"/>
    <property type="evidence" value="ECO:0007669"/>
    <property type="project" value="UniProtKB-UniRule"/>
</dbReference>
<dbReference type="InterPro" id="IPR036291">
    <property type="entry name" value="NAD(P)-bd_dom_sf"/>
</dbReference>
<evidence type="ECO:0000313" key="15">
    <source>
        <dbReference type="Proteomes" id="UP000594975"/>
    </source>
</evidence>
<feature type="binding site" evidence="6 9">
    <location>
        <begin position="12"/>
        <end position="18"/>
    </location>
    <ligand>
        <name>NAD(+)</name>
        <dbReference type="ChEBI" id="CHEBI:57540"/>
    </ligand>
</feature>
<organism evidence="12 14">
    <name type="scientific">Rothia kristinae</name>
    <dbReference type="NCBI Taxonomy" id="37923"/>
    <lineage>
        <taxon>Bacteria</taxon>
        <taxon>Bacillati</taxon>
        <taxon>Actinomycetota</taxon>
        <taxon>Actinomycetes</taxon>
        <taxon>Micrococcales</taxon>
        <taxon>Micrococcaceae</taxon>
        <taxon>Rothia</taxon>
    </lineage>
</organism>
<dbReference type="GO" id="GO:0006108">
    <property type="term" value="P:malate metabolic process"/>
    <property type="evidence" value="ECO:0007669"/>
    <property type="project" value="InterPro"/>
</dbReference>
<dbReference type="Gene3D" id="3.90.110.10">
    <property type="entry name" value="Lactate dehydrogenase/glycoside hydrolase, family 4, C-terminal"/>
    <property type="match status" value="1"/>
</dbReference>
<evidence type="ECO:0000256" key="5">
    <source>
        <dbReference type="ARBA" id="ARBA00023027"/>
    </source>
</evidence>
<keyword evidence="14" id="KW-1185">Reference proteome</keyword>
<evidence type="ECO:0000256" key="1">
    <source>
        <dbReference type="ARBA" id="ARBA00009613"/>
    </source>
</evidence>
<dbReference type="EMBL" id="CP065738">
    <property type="protein sequence ID" value="QPT54744.1"/>
    <property type="molecule type" value="Genomic_DNA"/>
</dbReference>
<dbReference type="KEGG" id="rkr:I6G21_08300"/>
<reference evidence="14" key="1">
    <citation type="submission" date="2016-04" db="EMBL/GenBank/DDBJ databases">
        <authorList>
            <person name="Waterworth S."/>
            <person name="Matcher G."/>
        </authorList>
    </citation>
    <scope>NUCLEOTIDE SEQUENCE [LARGE SCALE GENOMIC DNA]</scope>
    <source>
        <strain evidence="14">RuSp02-3</strain>
    </source>
</reference>
<keyword evidence="6" id="KW-0816">Tricarboxylic acid cycle</keyword>
<evidence type="ECO:0000256" key="6">
    <source>
        <dbReference type="HAMAP-Rule" id="MF_01517"/>
    </source>
</evidence>
<dbReference type="GeneID" id="61263388"/>
<dbReference type="RefSeq" id="WP_064725853.1">
    <property type="nucleotide sequence ID" value="NZ_CP065738.1"/>
</dbReference>
<protein>
    <recommendedName>
        <fullName evidence="3 6">Malate dehydrogenase</fullName>
        <ecNumber evidence="2 6">1.1.1.37</ecNumber>
    </recommendedName>
</protein>
<feature type="binding site" evidence="6">
    <location>
        <position position="113"/>
    </location>
    <ligand>
        <name>NAD(+)</name>
        <dbReference type="ChEBI" id="CHEBI:57540"/>
    </ligand>
</feature>
<evidence type="ECO:0000256" key="8">
    <source>
        <dbReference type="PIRSR" id="PIRSR000102-2"/>
    </source>
</evidence>
<dbReference type="AlphaFoldDB" id="A0A199NQT3"/>
<dbReference type="SUPFAM" id="SSF51735">
    <property type="entry name" value="NAD(P)-binding Rossmann-fold domains"/>
    <property type="match status" value="1"/>
</dbReference>
<dbReference type="InterPro" id="IPR001236">
    <property type="entry name" value="Lactate/malate_DH_N"/>
</dbReference>
<dbReference type="Pfam" id="PF00056">
    <property type="entry name" value="Ldh_1_N"/>
    <property type="match status" value="1"/>
</dbReference>
<dbReference type="InterPro" id="IPR010945">
    <property type="entry name" value="Malate_DH_type2"/>
</dbReference>
<comment type="similarity">
    <text evidence="1 6">Belongs to the LDH/MDH superfamily. MDH type 2 family.</text>
</comment>
<evidence type="ECO:0000256" key="4">
    <source>
        <dbReference type="ARBA" id="ARBA00023002"/>
    </source>
</evidence>
<dbReference type="FunFam" id="3.40.50.720:FF:000010">
    <property type="entry name" value="Malate dehydrogenase"/>
    <property type="match status" value="1"/>
</dbReference>
<feature type="binding site" evidence="6 8">
    <location>
        <position position="163"/>
    </location>
    <ligand>
        <name>substrate</name>
    </ligand>
</feature>
<evidence type="ECO:0000259" key="10">
    <source>
        <dbReference type="Pfam" id="PF00056"/>
    </source>
</evidence>
<dbReference type="HAMAP" id="MF_01517">
    <property type="entry name" value="Malate_dehydrog_2"/>
    <property type="match status" value="1"/>
</dbReference>